<keyword evidence="5" id="KW-1185">Reference proteome</keyword>
<dbReference type="AlphaFoldDB" id="A0A498PZ81"/>
<gene>
    <name evidence="4" type="primary">amy</name>
    <name evidence="4" type="ORF">LAUMK136_02229</name>
</gene>
<feature type="domain" description="Glycosyl hydrolase family 13 catalytic" evidence="3">
    <location>
        <begin position="43"/>
        <end position="488"/>
    </location>
</feature>
<dbReference type="Gene3D" id="3.20.20.80">
    <property type="entry name" value="Glycosidases"/>
    <property type="match status" value="1"/>
</dbReference>
<dbReference type="PANTHER" id="PTHR10357">
    <property type="entry name" value="ALPHA-AMYLASE FAMILY MEMBER"/>
    <property type="match status" value="1"/>
</dbReference>
<evidence type="ECO:0000256" key="1">
    <source>
        <dbReference type="ARBA" id="ARBA00023235"/>
    </source>
</evidence>
<dbReference type="EMBL" id="UPHP01000051">
    <property type="protein sequence ID" value="VBA38024.1"/>
    <property type="molecule type" value="Genomic_DNA"/>
</dbReference>
<dbReference type="SUPFAM" id="SSF51445">
    <property type="entry name" value="(Trans)glycosidases"/>
    <property type="match status" value="1"/>
</dbReference>
<keyword evidence="4" id="KW-0326">Glycosidase</keyword>
<dbReference type="GO" id="GO:0005975">
    <property type="term" value="P:carbohydrate metabolic process"/>
    <property type="evidence" value="ECO:0007669"/>
    <property type="project" value="InterPro"/>
</dbReference>
<reference evidence="4 5" key="1">
    <citation type="submission" date="2018-09" db="EMBL/GenBank/DDBJ databases">
        <authorList>
            <person name="Tagini F."/>
        </authorList>
    </citation>
    <scope>NUCLEOTIDE SEQUENCE [LARGE SCALE GENOMIC DNA]</scope>
    <source>
        <strain evidence="4 5">MK136</strain>
    </source>
</reference>
<dbReference type="InterPro" id="IPR017853">
    <property type="entry name" value="GH"/>
</dbReference>
<organism evidence="4 5">
    <name type="scientific">Mycobacterium attenuatum</name>
    <dbReference type="NCBI Taxonomy" id="2341086"/>
    <lineage>
        <taxon>Bacteria</taxon>
        <taxon>Bacillati</taxon>
        <taxon>Actinomycetota</taxon>
        <taxon>Actinomycetes</taxon>
        <taxon>Mycobacteriales</taxon>
        <taxon>Mycobacteriaceae</taxon>
        <taxon>Mycobacterium</taxon>
    </lineage>
</organism>
<evidence type="ECO:0000259" key="3">
    <source>
        <dbReference type="SMART" id="SM00642"/>
    </source>
</evidence>
<sequence>MSMAPAQRSVGSSRRLTQVRDWTPTPRDHFPSPADWRNEVLYFLLPDRFSDGREDQRQLATPDAVPSMRPSSWSWEHWAQSGALRYQGGNLAGIESKLPYLAGLGITALWVAPVFKQRANTDDYHGYAIQDFLEVDPHFGTQNDLIKLVQAAHQFGIRVILDIVVNHSGVNWLYAPDVPGGPVRPDYVSPPQQLPFGAWLDRAERPTTRISDPNDGVWPVEFQDQNAYTRAGSADPGKGATDDPLAEFRRGDLMNSRDLDVMRDDVLSPLVRVWQYWIDTTDCDGFRIDTLKHLPYDAARRFCGAIKEFADSIGKHNFFIVGEMAGGDLVASRYLELLGANLDAALDINDARSALHRVARGAAPALEYFQMFAAGADPMGSHREHGNRHVSVLDDHDNVGVPKIRFAAEAPSPDQVVAAIAIVALTLGIPCIYYGTEQALSGPEREVRRWLPSWNNDRAPYADRYLREAMFGPQHPRKAGQAGLAGEAGIDTDLPGFGAYGTSGLHCFNVDSPVYEKIREILAIRKQYAALRYGRQYLRQTSLFDRPFSYPEAGELTAWSRILADSEVVCVVNTHPLDARDADIVVDSALHPPGSTLTPAFSFSDYQSIRVQGRSDGTAFIPVRNVPRSGVLILT</sequence>
<dbReference type="EC" id="3.2.1.1" evidence="4"/>
<protein>
    <submittedName>
        <fullName evidence="4">Alpha-amylase</fullName>
        <ecNumber evidence="4">3.2.1.1</ecNumber>
    </submittedName>
</protein>
<dbReference type="SMART" id="SM00642">
    <property type="entry name" value="Aamy"/>
    <property type="match status" value="1"/>
</dbReference>
<evidence type="ECO:0000313" key="4">
    <source>
        <dbReference type="EMBL" id="VBA38024.1"/>
    </source>
</evidence>
<evidence type="ECO:0000313" key="5">
    <source>
        <dbReference type="Proteomes" id="UP000273307"/>
    </source>
</evidence>
<dbReference type="Proteomes" id="UP000273307">
    <property type="component" value="Unassembled WGS sequence"/>
</dbReference>
<accession>A0A498PZ81</accession>
<dbReference type="GO" id="GO:0004556">
    <property type="term" value="F:alpha-amylase activity"/>
    <property type="evidence" value="ECO:0007669"/>
    <property type="project" value="UniProtKB-EC"/>
</dbReference>
<dbReference type="GO" id="GO:0016853">
    <property type="term" value="F:isomerase activity"/>
    <property type="evidence" value="ECO:0007669"/>
    <property type="project" value="UniProtKB-KW"/>
</dbReference>
<keyword evidence="1" id="KW-0413">Isomerase</keyword>
<proteinExistence type="predicted"/>
<name>A0A498PZ81_9MYCO</name>
<feature type="region of interest" description="Disordered" evidence="2">
    <location>
        <begin position="1"/>
        <end position="27"/>
    </location>
</feature>
<dbReference type="Pfam" id="PF00128">
    <property type="entry name" value="Alpha-amylase"/>
    <property type="match status" value="1"/>
</dbReference>
<dbReference type="PANTHER" id="PTHR10357:SF209">
    <property type="entry name" value="PERIPLASMIC ALPHA-AMYLASE"/>
    <property type="match status" value="1"/>
</dbReference>
<evidence type="ECO:0000256" key="2">
    <source>
        <dbReference type="SAM" id="MobiDB-lite"/>
    </source>
</evidence>
<dbReference type="InterPro" id="IPR006047">
    <property type="entry name" value="GH13_cat_dom"/>
</dbReference>
<keyword evidence="4" id="KW-0378">Hydrolase</keyword>